<keyword evidence="3" id="KW-0732">Signal</keyword>
<feature type="domain" description="Peptidase M1 membrane alanine aminopeptidase" evidence="4">
    <location>
        <begin position="333"/>
        <end position="485"/>
    </location>
</feature>
<feature type="active site" description="Proton acceptor" evidence="1">
    <location>
        <position position="346"/>
    </location>
</feature>
<accession>A0A6N9NM76</accession>
<dbReference type="GO" id="GO:0008270">
    <property type="term" value="F:zinc ion binding"/>
    <property type="evidence" value="ECO:0007669"/>
    <property type="project" value="InterPro"/>
</dbReference>
<feature type="signal peptide" evidence="3">
    <location>
        <begin position="1"/>
        <end position="18"/>
    </location>
</feature>
<evidence type="ECO:0000313" key="5">
    <source>
        <dbReference type="EMBL" id="NBG66994.1"/>
    </source>
</evidence>
<gene>
    <name evidence="5" type="ORF">GQN54_12770</name>
</gene>
<feature type="binding site" evidence="2">
    <location>
        <position position="368"/>
    </location>
    <ligand>
        <name>Zn(2+)</name>
        <dbReference type="ChEBI" id="CHEBI:29105"/>
        <note>catalytic</note>
    </ligand>
</feature>
<feature type="chain" id="PRO_5026812738" evidence="3">
    <location>
        <begin position="19"/>
        <end position="607"/>
    </location>
</feature>
<dbReference type="AlphaFoldDB" id="A0A6N9NM76"/>
<evidence type="ECO:0000313" key="6">
    <source>
        <dbReference type="Proteomes" id="UP000470771"/>
    </source>
</evidence>
<dbReference type="SUPFAM" id="SSF55486">
    <property type="entry name" value="Metalloproteases ('zincins'), catalytic domain"/>
    <property type="match status" value="1"/>
</dbReference>
<organism evidence="5 6">
    <name type="scientific">Acidiluteibacter ferrifornacis</name>
    <dbReference type="NCBI Taxonomy" id="2692424"/>
    <lineage>
        <taxon>Bacteria</taxon>
        <taxon>Pseudomonadati</taxon>
        <taxon>Bacteroidota</taxon>
        <taxon>Flavobacteriia</taxon>
        <taxon>Flavobacteriales</taxon>
        <taxon>Cryomorphaceae</taxon>
        <taxon>Acidiluteibacter</taxon>
    </lineage>
</organism>
<sequence length="607" mass="70143">MKAFVLSIISFISVSSIAQTHYWQQEALYKMEIDFDAQMHQFKGTQELVYTNNSPDTLTSVFYHLYFNAFQKGSMMDVRSRNIEDPDRRVGDRIYSLTKDEEGYQKINALSQNGKDLAYHVEGTVLEVKLIEPILPNSKTTLKMNFEAQVPKQIRRSGRDNAEGIAYSMTQWYPKMAEYDYEGWHANPYIGREFHGVWGTFDVKIKMDSAYTIAGTGYLQNKEEIGKGYAKNGSQKSAKLEWHFKTPRVHDFAWAADKKYKHITHQVNGGPLLRFFYVPSEKTVLWDSLPKYTALIFQKMNEKFGVYPYDEYAVIQGGDGGMEYAMATLITGHRSKGSLIGVTAHEAIHSWYQHVLATNESFYSWMDEGFTSYAEDVILAEILPGFKPFEGSYRSYYSLVSSGKQMPLSTHADWFHTNRAYGVASYSMGCIFLHQLSYVIGQEALNKGMLTYYNEWKFKHPTPTDFKRIMEKESGMELDWYFDQWLKSTNTIDYAIQSTYSQKNKTTITIERKGEMPMPLDIEVKLKSGKAMKYYIPLSIMRAEKAENKSAVLLKDWPWTYPTYEFSIDIPQFEIESIEIDPTKRMADIDQSNNVFPRSKESTFIGN</sequence>
<dbReference type="Gene3D" id="1.10.390.10">
    <property type="entry name" value="Neutral Protease Domain 2"/>
    <property type="match status" value="1"/>
</dbReference>
<dbReference type="EMBL" id="WWNE01000012">
    <property type="protein sequence ID" value="NBG66994.1"/>
    <property type="molecule type" value="Genomic_DNA"/>
</dbReference>
<evidence type="ECO:0000256" key="3">
    <source>
        <dbReference type="SAM" id="SignalP"/>
    </source>
</evidence>
<dbReference type="Pfam" id="PF01433">
    <property type="entry name" value="Peptidase_M1"/>
    <property type="match status" value="1"/>
</dbReference>
<proteinExistence type="predicted"/>
<dbReference type="GO" id="GO:0008237">
    <property type="term" value="F:metallopeptidase activity"/>
    <property type="evidence" value="ECO:0007669"/>
    <property type="project" value="InterPro"/>
</dbReference>
<dbReference type="CDD" id="cd09604">
    <property type="entry name" value="M1_APN_like"/>
    <property type="match status" value="1"/>
</dbReference>
<dbReference type="InterPro" id="IPR034015">
    <property type="entry name" value="M1_LTA4H"/>
</dbReference>
<reference evidence="5 6" key="1">
    <citation type="submission" date="2019-12" db="EMBL/GenBank/DDBJ databases">
        <authorList>
            <person name="Zhao J."/>
        </authorList>
    </citation>
    <scope>NUCLEOTIDE SEQUENCE [LARGE SCALE GENOMIC DNA]</scope>
    <source>
        <strain evidence="5 6">S-15</strain>
    </source>
</reference>
<dbReference type="RefSeq" id="WP_160633945.1">
    <property type="nucleotide sequence ID" value="NZ_WWNE01000012.1"/>
</dbReference>
<protein>
    <submittedName>
        <fullName evidence="5">M1 family peptidase</fullName>
    </submittedName>
</protein>
<evidence type="ECO:0000256" key="1">
    <source>
        <dbReference type="PIRSR" id="PIRSR634015-1"/>
    </source>
</evidence>
<feature type="binding site" evidence="2">
    <location>
        <position position="345"/>
    </location>
    <ligand>
        <name>Zn(2+)</name>
        <dbReference type="ChEBI" id="CHEBI:29105"/>
        <note>catalytic</note>
    </ligand>
</feature>
<keyword evidence="2" id="KW-0862">Zinc</keyword>
<dbReference type="PANTHER" id="PTHR45726:SF3">
    <property type="entry name" value="LEUKOTRIENE A-4 HYDROLASE"/>
    <property type="match status" value="1"/>
</dbReference>
<evidence type="ECO:0000259" key="4">
    <source>
        <dbReference type="Pfam" id="PF01433"/>
    </source>
</evidence>
<keyword evidence="6" id="KW-1185">Reference proteome</keyword>
<name>A0A6N9NM76_9FLAO</name>
<dbReference type="Proteomes" id="UP000470771">
    <property type="component" value="Unassembled WGS sequence"/>
</dbReference>
<dbReference type="InterPro" id="IPR014782">
    <property type="entry name" value="Peptidase_M1_dom"/>
</dbReference>
<dbReference type="PANTHER" id="PTHR45726">
    <property type="entry name" value="LEUKOTRIENE A-4 HYDROLASE"/>
    <property type="match status" value="1"/>
</dbReference>
<comment type="cofactor">
    <cofactor evidence="2">
        <name>Zn(2+)</name>
        <dbReference type="ChEBI" id="CHEBI:29105"/>
    </cofactor>
    <text evidence="2">Binds 1 zinc ion per subunit.</text>
</comment>
<evidence type="ECO:0000256" key="2">
    <source>
        <dbReference type="PIRSR" id="PIRSR634015-3"/>
    </source>
</evidence>
<dbReference type="InterPro" id="IPR027268">
    <property type="entry name" value="Peptidase_M4/M1_CTD_sf"/>
</dbReference>
<keyword evidence="2" id="KW-0479">Metal-binding</keyword>
<comment type="caution">
    <text evidence="5">The sequence shown here is derived from an EMBL/GenBank/DDBJ whole genome shotgun (WGS) entry which is preliminary data.</text>
</comment>
<feature type="active site" description="Proton donor" evidence="1">
    <location>
        <position position="426"/>
    </location>
</feature>
<feature type="binding site" evidence="2">
    <location>
        <position position="349"/>
    </location>
    <ligand>
        <name>Zn(2+)</name>
        <dbReference type="ChEBI" id="CHEBI:29105"/>
        <note>catalytic</note>
    </ligand>
</feature>